<evidence type="ECO:0000256" key="2">
    <source>
        <dbReference type="SAM" id="MobiDB-lite"/>
    </source>
</evidence>
<feature type="signal peptide" evidence="3">
    <location>
        <begin position="1"/>
        <end position="27"/>
    </location>
</feature>
<evidence type="ECO:0000256" key="1">
    <source>
        <dbReference type="SAM" id="Coils"/>
    </source>
</evidence>
<feature type="chain" id="PRO_5003468457" description="AsmA-like C-terminal domain-containing protein" evidence="3">
    <location>
        <begin position="28"/>
        <end position="798"/>
    </location>
</feature>
<keyword evidence="3" id="KW-0732">Signal</keyword>
<dbReference type="HOGENOM" id="CLU_352255_0_0_6"/>
<feature type="compositionally biased region" description="Basic and acidic residues" evidence="2">
    <location>
        <begin position="240"/>
        <end position="250"/>
    </location>
</feature>
<dbReference type="STRING" id="1091494.MEALZ_0037"/>
<dbReference type="AlphaFoldDB" id="G4STR9"/>
<keyword evidence="5" id="KW-1185">Reference proteome</keyword>
<evidence type="ECO:0000256" key="3">
    <source>
        <dbReference type="SAM" id="SignalP"/>
    </source>
</evidence>
<keyword evidence="1" id="KW-0175">Coiled coil</keyword>
<dbReference type="SUPFAM" id="SSF58100">
    <property type="entry name" value="Bacterial hemolysins"/>
    <property type="match status" value="1"/>
</dbReference>
<dbReference type="RefSeq" id="WP_014146559.1">
    <property type="nucleotide sequence ID" value="NC_016112.1"/>
</dbReference>
<evidence type="ECO:0008006" key="6">
    <source>
        <dbReference type="Google" id="ProtNLM"/>
    </source>
</evidence>
<sequence length="798" mass="86049">MKTRKKPMVKLFMTALLQIPLMSTAFGAEGVSCDAYRCSISIHESLAIESGVADFYGDGDRYEMIGDLTVKTPAGNVPLLDAQLYFSRNTDNTDIGFEVYGVAEAPFPSVPLLAGASFTAKPLAAVGLAGRKMLKSLLESDGYTLPLAENPKDPESDPNDIKQPAYLFFHFQSGLAFDMPLDALLGMNQEGDNPFNFSVPGDKSVTFILDLEEPYFFISQNARELVVEKAEAAIDLAKQANEERKKEREQQNGGGTKENNDAVKDAASETAKSVLPDLGDLAFSFEGGIPFRPETIWGIPEGAGEFKGHLYIETELPLYKFVKLNGEIVTYIGKEGYMQGGNGKVEVSFDLIPNFLNFSFPLGNATAGVTITKDEQATYFSGINDPNYSFLPSFVPFTPANKTLVSGYISSANPVLTQLRAKGQFGYDTAGLSKLVGVNLNNLAVNSADLTVTVEGIRLRGRTSSSIHPSIQLGGSVDVDIFFPFTRPELSYVRMSGQMQVAGVGLSPVALDISAKGFFINGKFVTPLSEIGMGGQITNQGPLLTGNAGIYLPIGDITAALNKARESVLKAEQKVQEAGYLVDQARKQVQADRERDAANLEKARADVASAQNGVNKLQSQIDYQNGLIKKYNGEIAAKYRWYQNRPWYEKPAAWIAYTGYRTYKLGQIGVAKTAIAGLNIAMAAAKGVLWTAEQVLYGIQQGISTLPIDLDPRVSGLIISLESAKAALKLAQLALPDLPVIDLDVGGKIDLTLDIKGINGNLSAQMNGKSLADGKVAFDPIPKACVVISKLGEFCTPF</sequence>
<gene>
    <name evidence="4" type="ordered locus">MEALZ_0037</name>
</gene>
<proteinExistence type="predicted"/>
<name>G4STR9_META2</name>
<evidence type="ECO:0000313" key="4">
    <source>
        <dbReference type="EMBL" id="CCE21741.1"/>
    </source>
</evidence>
<accession>G4STR9</accession>
<dbReference type="EMBL" id="FO082060">
    <property type="protein sequence ID" value="CCE21741.1"/>
    <property type="molecule type" value="Genomic_DNA"/>
</dbReference>
<protein>
    <recommendedName>
        <fullName evidence="6">AsmA-like C-terminal domain-containing protein</fullName>
    </recommendedName>
</protein>
<dbReference type="Proteomes" id="UP000008315">
    <property type="component" value="Chromosome"/>
</dbReference>
<feature type="coiled-coil region" evidence="1">
    <location>
        <begin position="586"/>
        <end position="620"/>
    </location>
</feature>
<feature type="region of interest" description="Disordered" evidence="2">
    <location>
        <begin position="239"/>
        <end position="266"/>
    </location>
</feature>
<dbReference type="KEGG" id="mah:MEALZ_0037"/>
<organism evidence="4 5">
    <name type="scientific">Methylotuvimicrobium alcaliphilum (strain DSM 19304 / NCIMB 14124 / VKM B-2133 / 20Z)</name>
    <name type="common">Methylomicrobium alcaliphilum</name>
    <dbReference type="NCBI Taxonomy" id="1091494"/>
    <lineage>
        <taxon>Bacteria</taxon>
        <taxon>Pseudomonadati</taxon>
        <taxon>Pseudomonadota</taxon>
        <taxon>Gammaproteobacteria</taxon>
        <taxon>Methylococcales</taxon>
        <taxon>Methylococcaceae</taxon>
        <taxon>Methylotuvimicrobium</taxon>
    </lineage>
</organism>
<reference evidence="5" key="1">
    <citation type="journal article" date="2012" name="J. Bacteriol.">
        <title>Genome sequence of the haloalkaliphilic methanotrophic bacterium Methylomicrobium alcaliphilum 20Z.</title>
        <authorList>
            <person name="Vuilleumier S."/>
            <person name="Khmelenina V.N."/>
            <person name="Bringel F."/>
            <person name="Reshetnikov A.S."/>
            <person name="Lajus A."/>
            <person name="Mangenot S."/>
            <person name="Rouy Z."/>
            <person name="Op den Camp H.J."/>
            <person name="Jetten M.S."/>
            <person name="Dispirito A.A."/>
            <person name="Dunfield P."/>
            <person name="Klotz M.G."/>
            <person name="Semrau J.D."/>
            <person name="Stein L.Y."/>
            <person name="Barbe V."/>
            <person name="Medigue C."/>
            <person name="Trotsenko Y.A."/>
            <person name="Kalyuzhnaya M.G."/>
        </authorList>
    </citation>
    <scope>NUCLEOTIDE SEQUENCE [LARGE SCALE GENOMIC DNA]</scope>
    <source>
        <strain evidence="5">DSM 19304 / NCIMB 14124 / VKM B-2133 / 20Z</strain>
    </source>
</reference>
<dbReference type="PATRIC" id="fig|271065.3.peg.39"/>
<dbReference type="Gene3D" id="1.20.1170.10">
    <property type="match status" value="1"/>
</dbReference>
<evidence type="ECO:0000313" key="5">
    <source>
        <dbReference type="Proteomes" id="UP000008315"/>
    </source>
</evidence>